<evidence type="ECO:0000256" key="8">
    <source>
        <dbReference type="SAM" id="Phobius"/>
    </source>
</evidence>
<evidence type="ECO:0000256" key="7">
    <source>
        <dbReference type="ARBA" id="ARBA00023136"/>
    </source>
</evidence>
<feature type="domain" description="RCK C-terminal" evidence="9">
    <location>
        <begin position="295"/>
        <end position="375"/>
    </location>
</feature>
<feature type="transmembrane region" description="Helical" evidence="8">
    <location>
        <begin position="38"/>
        <end position="57"/>
    </location>
</feature>
<feature type="transmembrane region" description="Helical" evidence="8">
    <location>
        <begin position="94"/>
        <end position="114"/>
    </location>
</feature>
<comment type="subcellular location">
    <subcellularLocation>
        <location evidence="1">Cell membrane</location>
        <topology evidence="1">Multi-pass membrane protein</topology>
    </subcellularLocation>
</comment>
<evidence type="ECO:0000256" key="1">
    <source>
        <dbReference type="ARBA" id="ARBA00004651"/>
    </source>
</evidence>
<dbReference type="Pfam" id="PF06826">
    <property type="entry name" value="Asp-Al_Ex"/>
    <property type="match status" value="2"/>
</dbReference>
<protein>
    <submittedName>
        <fullName evidence="10">Aspartate-alanine antiporter</fullName>
    </submittedName>
</protein>
<dbReference type="Proteomes" id="UP001179614">
    <property type="component" value="Chromosome"/>
</dbReference>
<evidence type="ECO:0000256" key="6">
    <source>
        <dbReference type="ARBA" id="ARBA00022989"/>
    </source>
</evidence>
<reference evidence="10" key="1">
    <citation type="submission" date="2021-12" db="EMBL/GenBank/DDBJ databases">
        <title>Bradyrhizobium xenonodulans sp. nov.</title>
        <authorList>
            <person name="Claassens R."/>
            <person name="Venter S.N."/>
            <person name="Beukes C.W."/>
            <person name="Stepkowski T."/>
            <person name="Steenkamp E.T."/>
        </authorList>
    </citation>
    <scope>NUCLEOTIDE SEQUENCE</scope>
    <source>
        <strain evidence="10">14AB</strain>
    </source>
</reference>
<dbReference type="PANTHER" id="PTHR30445">
    <property type="entry name" value="K(+)_H(+) ANTIPORTER SUBUNIT KHTT"/>
    <property type="match status" value="1"/>
</dbReference>
<feature type="transmembrane region" description="Helical" evidence="8">
    <location>
        <begin position="14"/>
        <end position="31"/>
    </location>
</feature>
<proteinExistence type="inferred from homology"/>
<evidence type="ECO:0000313" key="10">
    <source>
        <dbReference type="EMBL" id="WBL75481.1"/>
    </source>
</evidence>
<dbReference type="RefSeq" id="WP_270160311.1">
    <property type="nucleotide sequence ID" value="NZ_CP089391.1"/>
</dbReference>
<keyword evidence="6 8" id="KW-1133">Transmembrane helix</keyword>
<gene>
    <name evidence="10" type="ORF">I3J27_20790</name>
</gene>
<dbReference type="SUPFAM" id="SSF116726">
    <property type="entry name" value="TrkA C-terminal domain-like"/>
    <property type="match status" value="1"/>
</dbReference>
<name>A0ABY7MCA4_9BRAD</name>
<comment type="similarity">
    <text evidence="2">Belongs to the AAE transporter (TC 2.A.81) family.</text>
</comment>
<dbReference type="EMBL" id="CP089391">
    <property type="protein sequence ID" value="WBL75481.1"/>
    <property type="molecule type" value="Genomic_DNA"/>
</dbReference>
<evidence type="ECO:0000259" key="9">
    <source>
        <dbReference type="PROSITE" id="PS51202"/>
    </source>
</evidence>
<keyword evidence="3" id="KW-0813">Transport</keyword>
<accession>A0ABY7MCA4</accession>
<dbReference type="Pfam" id="PF02080">
    <property type="entry name" value="TrkA_C"/>
    <property type="match status" value="1"/>
</dbReference>
<feature type="transmembrane region" description="Helical" evidence="8">
    <location>
        <begin position="544"/>
        <end position="565"/>
    </location>
</feature>
<feature type="transmembrane region" description="Helical" evidence="8">
    <location>
        <begin position="63"/>
        <end position="82"/>
    </location>
</feature>
<dbReference type="PANTHER" id="PTHR30445:SF9">
    <property type="match status" value="1"/>
</dbReference>
<feature type="transmembrane region" description="Helical" evidence="8">
    <location>
        <begin position="164"/>
        <end position="182"/>
    </location>
</feature>
<dbReference type="InterPro" id="IPR006512">
    <property type="entry name" value="YidE_YbjL"/>
</dbReference>
<keyword evidence="7 8" id="KW-0472">Membrane</keyword>
<organism evidence="10 11">
    <name type="scientific">Bradyrhizobium xenonodulans</name>
    <dbReference type="NCBI Taxonomy" id="2736875"/>
    <lineage>
        <taxon>Bacteria</taxon>
        <taxon>Pseudomonadati</taxon>
        <taxon>Pseudomonadota</taxon>
        <taxon>Alphaproteobacteria</taxon>
        <taxon>Hyphomicrobiales</taxon>
        <taxon>Nitrobacteraceae</taxon>
        <taxon>Bradyrhizobium</taxon>
    </lineage>
</organism>
<dbReference type="InterPro" id="IPR006037">
    <property type="entry name" value="RCK_C"/>
</dbReference>
<evidence type="ECO:0000256" key="3">
    <source>
        <dbReference type="ARBA" id="ARBA00022448"/>
    </source>
</evidence>
<dbReference type="Gene3D" id="3.30.70.1450">
    <property type="entry name" value="Regulator of K+ conductance, C-terminal domain"/>
    <property type="match status" value="1"/>
</dbReference>
<dbReference type="NCBIfam" id="TIGR01625">
    <property type="entry name" value="YidE_YbjL_dupl"/>
    <property type="match status" value="1"/>
</dbReference>
<feature type="transmembrane region" description="Helical" evidence="8">
    <location>
        <begin position="410"/>
        <end position="428"/>
    </location>
</feature>
<keyword evidence="5 8" id="KW-0812">Transmembrane</keyword>
<dbReference type="InterPro" id="IPR050144">
    <property type="entry name" value="AAE_transporter"/>
</dbReference>
<evidence type="ECO:0000256" key="4">
    <source>
        <dbReference type="ARBA" id="ARBA00022475"/>
    </source>
</evidence>
<keyword evidence="11" id="KW-1185">Reference proteome</keyword>
<evidence type="ECO:0000313" key="11">
    <source>
        <dbReference type="Proteomes" id="UP001179614"/>
    </source>
</evidence>
<dbReference type="InterPro" id="IPR036721">
    <property type="entry name" value="RCK_C_sf"/>
</dbReference>
<evidence type="ECO:0000256" key="5">
    <source>
        <dbReference type="ARBA" id="ARBA00022692"/>
    </source>
</evidence>
<feature type="transmembrane region" description="Helical" evidence="8">
    <location>
        <begin position="449"/>
        <end position="467"/>
    </location>
</feature>
<dbReference type="PROSITE" id="PS51202">
    <property type="entry name" value="RCK_C"/>
    <property type="match status" value="1"/>
</dbReference>
<evidence type="ECO:0000256" key="2">
    <source>
        <dbReference type="ARBA" id="ARBA00009854"/>
    </source>
</evidence>
<sequence>METFADLLRSHPELALFLSVIFGHLIGRFHFKGVGFGNVVGTLLAGIIIGIFAKPLVPDLLRWSFFYLFLFAIGYSVGPQFFGSLKRNSLPQVALAVVVAATGLATTIAMSVLFDFDEGTTLGLLTGGLTTSAALGTGISAINSLPIPADLKATLAANAPLADAITYGFGDVGVILFLTVVGPRLMRIDLKSEAEALEAKLAAFGRDDQVLSGRFFGVRAYRVVKPGDAVLTVRTLEDRFSSGRLAVQRVKREDKLLQVQSQLALHPGDAIVIAARIGVFSDIVDHIGPEITDDPELLSVPQTSASIVVTRRAGHGKSLADLGAATFARGIYLESLRRGHELLPREAWTVIERGDVLRIVGTPEDVERAAAHIGFMERDLDKTDLAFIAGGISLGILMGLPKLVLYGVPVGLGLAGAILLVGLVAGWARGRYPVFGAIPQPAQRLLADLGLIVFIAGIGLTSGPHAMEALHRHGVGHFASIFLAGMVVTLVPPLVGLAFARLVKMNPIMILGGIAGAQTCPPALTALREVSGSNVAALAYTVPYALGYIIITMWGAVVVAIMHAIRA</sequence>
<feature type="transmembrane region" description="Helical" evidence="8">
    <location>
        <begin position="479"/>
        <end position="500"/>
    </location>
</feature>
<keyword evidence="4" id="KW-1003">Cell membrane</keyword>